<name>A0A9P5L9Y3_9HYPO</name>
<dbReference type="AlphaFoldDB" id="A0A9P5L9Y3"/>
<feature type="transmembrane region" description="Helical" evidence="8">
    <location>
        <begin position="383"/>
        <end position="402"/>
    </location>
</feature>
<dbReference type="PANTHER" id="PTHR43341:SF1">
    <property type="entry name" value="GENERAL AMINO-ACID PERMEASE GAP1"/>
    <property type="match status" value="1"/>
</dbReference>
<evidence type="ECO:0000256" key="1">
    <source>
        <dbReference type="ARBA" id="ARBA00004141"/>
    </source>
</evidence>
<reference evidence="10" key="1">
    <citation type="submission" date="2020-03" db="EMBL/GenBank/DDBJ databases">
        <title>Draft Genome Sequence of Cylindrodendrum hubeiense.</title>
        <authorList>
            <person name="Buettner E."/>
            <person name="Kellner H."/>
        </authorList>
    </citation>
    <scope>NUCLEOTIDE SEQUENCE</scope>
    <source>
        <strain evidence="10">IHI 201604</strain>
    </source>
</reference>
<keyword evidence="11" id="KW-1185">Reference proteome</keyword>
<sequence>MSCDSKDAEMYEIKPNGAAGREHGVTWDVSDEEAAPRPRPTSWVDGFRRAETLHVISHKTPYIQTAPPDMHAGMGSHHYDLGAANIKTASTALARELKGRHLQMIAFGGSIGTGVFVASGGSLAIGGPASLFLAFFLHGIFQYNFWIPLGALLWDGRAYTINYWDGYLSKAIFVAVFLALIMIINLFGVKAYGEAEFVFSIIKIMGVVGFILLGAAINVGGHPDSGYIGWQYWHDPGAFNNGFKGFCTVMVNSSGAFAGTELIGLAAAEAANPRKSLPSAIKQVFWRISIFYCTALLLIGLLVPYTDPRLLGSTSSSDALASPFVIAIESAGITIVPSIMNVIILIAVVSVGNSAVYGSSRTLLALAEQSHAPRIFAYVDRQGRPVVAILLACLIGLLAFLADVEENAIIFSWLLSTSGLCMLFTWGSICLCHIRFRKAWAYSGHSLEQLPFRSSVGVNGSWFAFAGFAMILVAQVWIGIWPLSVPNTPGARCQAFFLRAMALPIVLGSYMVHKLWFRTQLVRTAKMDINTGRRYFRSHITNEQEREEQLSWPLWKKVYNFLC</sequence>
<organism evidence="10 11">
    <name type="scientific">Cylindrodendrum hubeiense</name>
    <dbReference type="NCBI Taxonomy" id="595255"/>
    <lineage>
        <taxon>Eukaryota</taxon>
        <taxon>Fungi</taxon>
        <taxon>Dikarya</taxon>
        <taxon>Ascomycota</taxon>
        <taxon>Pezizomycotina</taxon>
        <taxon>Sordariomycetes</taxon>
        <taxon>Hypocreomycetidae</taxon>
        <taxon>Hypocreales</taxon>
        <taxon>Nectriaceae</taxon>
        <taxon>Cylindrodendrum</taxon>
    </lineage>
</organism>
<feature type="region of interest" description="Disordered" evidence="7">
    <location>
        <begin position="1"/>
        <end position="23"/>
    </location>
</feature>
<keyword evidence="5 8" id="KW-1133">Transmembrane helix</keyword>
<accession>A0A9P5L9Y3</accession>
<feature type="transmembrane region" description="Helical" evidence="8">
    <location>
        <begin position="496"/>
        <end position="517"/>
    </location>
</feature>
<proteinExistence type="predicted"/>
<dbReference type="InterPro" id="IPR050524">
    <property type="entry name" value="APC_YAT"/>
</dbReference>
<dbReference type="GO" id="GO:0015171">
    <property type="term" value="F:amino acid transmembrane transporter activity"/>
    <property type="evidence" value="ECO:0007669"/>
    <property type="project" value="TreeGrafter"/>
</dbReference>
<gene>
    <name evidence="10" type="ORF">G7Z17_g4431</name>
</gene>
<dbReference type="Gene3D" id="1.20.1740.10">
    <property type="entry name" value="Amino acid/polyamine transporter I"/>
    <property type="match status" value="1"/>
</dbReference>
<evidence type="ECO:0000256" key="2">
    <source>
        <dbReference type="ARBA" id="ARBA00022448"/>
    </source>
</evidence>
<keyword evidence="4" id="KW-0029">Amino-acid transport</keyword>
<comment type="caution">
    <text evidence="10">The sequence shown here is derived from an EMBL/GenBank/DDBJ whole genome shotgun (WGS) entry which is preliminary data.</text>
</comment>
<evidence type="ECO:0000313" key="10">
    <source>
        <dbReference type="EMBL" id="KAF7552274.1"/>
    </source>
</evidence>
<feature type="transmembrane region" description="Helical" evidence="8">
    <location>
        <begin position="131"/>
        <end position="155"/>
    </location>
</feature>
<feature type="transmembrane region" description="Helical" evidence="8">
    <location>
        <begin position="325"/>
        <end position="351"/>
    </location>
</feature>
<dbReference type="Proteomes" id="UP000722485">
    <property type="component" value="Unassembled WGS sequence"/>
</dbReference>
<evidence type="ECO:0000256" key="8">
    <source>
        <dbReference type="SAM" id="Phobius"/>
    </source>
</evidence>
<evidence type="ECO:0000259" key="9">
    <source>
        <dbReference type="Pfam" id="PF00324"/>
    </source>
</evidence>
<protein>
    <recommendedName>
        <fullName evidence="9">Amino acid permease/ SLC12A domain-containing protein</fullName>
    </recommendedName>
</protein>
<evidence type="ECO:0000313" key="11">
    <source>
        <dbReference type="Proteomes" id="UP000722485"/>
    </source>
</evidence>
<dbReference type="PANTHER" id="PTHR43341">
    <property type="entry name" value="AMINO ACID PERMEASE"/>
    <property type="match status" value="1"/>
</dbReference>
<feature type="compositionally biased region" description="Basic and acidic residues" evidence="7">
    <location>
        <begin position="1"/>
        <end position="12"/>
    </location>
</feature>
<keyword evidence="2" id="KW-0813">Transport</keyword>
<comment type="subcellular location">
    <subcellularLocation>
        <location evidence="1">Membrane</location>
        <topology evidence="1">Multi-pass membrane protein</topology>
    </subcellularLocation>
</comment>
<dbReference type="OrthoDB" id="3900342at2759"/>
<dbReference type="Pfam" id="PF00324">
    <property type="entry name" value="AA_permease"/>
    <property type="match status" value="2"/>
</dbReference>
<feature type="transmembrane region" description="Helical" evidence="8">
    <location>
        <begin position="197"/>
        <end position="217"/>
    </location>
</feature>
<feature type="transmembrane region" description="Helical" evidence="8">
    <location>
        <begin position="408"/>
        <end position="432"/>
    </location>
</feature>
<keyword evidence="6 8" id="KW-0472">Membrane</keyword>
<dbReference type="GO" id="GO:0016020">
    <property type="term" value="C:membrane"/>
    <property type="evidence" value="ECO:0007669"/>
    <property type="project" value="UniProtKB-SubCell"/>
</dbReference>
<evidence type="ECO:0000256" key="3">
    <source>
        <dbReference type="ARBA" id="ARBA00022692"/>
    </source>
</evidence>
<evidence type="ECO:0000256" key="4">
    <source>
        <dbReference type="ARBA" id="ARBA00022970"/>
    </source>
</evidence>
<feature type="transmembrane region" description="Helical" evidence="8">
    <location>
        <begin position="167"/>
        <end position="191"/>
    </location>
</feature>
<dbReference type="EMBL" id="JAANBB010000063">
    <property type="protein sequence ID" value="KAF7552274.1"/>
    <property type="molecule type" value="Genomic_DNA"/>
</dbReference>
<feature type="domain" description="Amino acid permease/ SLC12A" evidence="9">
    <location>
        <begin position="158"/>
        <end position="521"/>
    </location>
</feature>
<evidence type="ECO:0000256" key="5">
    <source>
        <dbReference type="ARBA" id="ARBA00022989"/>
    </source>
</evidence>
<feature type="transmembrane region" description="Helical" evidence="8">
    <location>
        <begin position="284"/>
        <end position="305"/>
    </location>
</feature>
<keyword evidence="3 8" id="KW-0812">Transmembrane</keyword>
<feature type="transmembrane region" description="Helical" evidence="8">
    <location>
        <begin position="462"/>
        <end position="484"/>
    </location>
</feature>
<evidence type="ECO:0000256" key="7">
    <source>
        <dbReference type="SAM" id="MobiDB-lite"/>
    </source>
</evidence>
<evidence type="ECO:0000256" key="6">
    <source>
        <dbReference type="ARBA" id="ARBA00023136"/>
    </source>
</evidence>
<feature type="transmembrane region" description="Helical" evidence="8">
    <location>
        <begin position="105"/>
        <end position="125"/>
    </location>
</feature>
<feature type="domain" description="Amino acid permease/ SLC12A" evidence="9">
    <location>
        <begin position="101"/>
        <end position="152"/>
    </location>
</feature>
<dbReference type="InterPro" id="IPR004841">
    <property type="entry name" value="AA-permease/SLC12A_dom"/>
</dbReference>